<feature type="compositionally biased region" description="Basic and acidic residues" evidence="1">
    <location>
        <begin position="219"/>
        <end position="230"/>
    </location>
</feature>
<feature type="region of interest" description="Disordered" evidence="1">
    <location>
        <begin position="897"/>
        <end position="1018"/>
    </location>
</feature>
<keyword evidence="3" id="KW-1185">Reference proteome</keyword>
<feature type="compositionally biased region" description="Basic and acidic residues" evidence="1">
    <location>
        <begin position="950"/>
        <end position="1003"/>
    </location>
</feature>
<feature type="compositionally biased region" description="Basic and acidic residues" evidence="1">
    <location>
        <begin position="304"/>
        <end position="313"/>
    </location>
</feature>
<feature type="compositionally biased region" description="Low complexity" evidence="1">
    <location>
        <begin position="69"/>
        <end position="80"/>
    </location>
</feature>
<organism evidence="2 3">
    <name type="scientific">Lentinula detonsa</name>
    <dbReference type="NCBI Taxonomy" id="2804962"/>
    <lineage>
        <taxon>Eukaryota</taxon>
        <taxon>Fungi</taxon>
        <taxon>Dikarya</taxon>
        <taxon>Basidiomycota</taxon>
        <taxon>Agaricomycotina</taxon>
        <taxon>Agaricomycetes</taxon>
        <taxon>Agaricomycetidae</taxon>
        <taxon>Agaricales</taxon>
        <taxon>Marasmiineae</taxon>
        <taxon>Omphalotaceae</taxon>
        <taxon>Lentinula</taxon>
    </lineage>
</organism>
<feature type="compositionally biased region" description="Polar residues" evidence="1">
    <location>
        <begin position="94"/>
        <end position="104"/>
    </location>
</feature>
<feature type="compositionally biased region" description="Low complexity" evidence="1">
    <location>
        <begin position="661"/>
        <end position="694"/>
    </location>
</feature>
<comment type="caution">
    <text evidence="2">The sequence shown here is derived from an EMBL/GenBank/DDBJ whole genome shotgun (WGS) entry which is preliminary data.</text>
</comment>
<dbReference type="EMBL" id="JANVFU010000024">
    <property type="protein sequence ID" value="KAJ3738675.1"/>
    <property type="molecule type" value="Genomic_DNA"/>
</dbReference>
<feature type="compositionally biased region" description="Gly residues" evidence="1">
    <location>
        <begin position="819"/>
        <end position="829"/>
    </location>
</feature>
<feature type="compositionally biased region" description="Polar residues" evidence="1">
    <location>
        <begin position="405"/>
        <end position="424"/>
    </location>
</feature>
<feature type="compositionally biased region" description="Low complexity" evidence="1">
    <location>
        <begin position="766"/>
        <end position="782"/>
    </location>
</feature>
<feature type="compositionally biased region" description="Pro residues" evidence="1">
    <location>
        <begin position="755"/>
        <end position="765"/>
    </location>
</feature>
<accession>A0A9W8NQ47</accession>
<dbReference type="AlphaFoldDB" id="A0A9W8NQ47"/>
<feature type="compositionally biased region" description="Pro residues" evidence="1">
    <location>
        <begin position="585"/>
        <end position="598"/>
    </location>
</feature>
<evidence type="ECO:0000313" key="2">
    <source>
        <dbReference type="EMBL" id="KAJ3738675.1"/>
    </source>
</evidence>
<name>A0A9W8NQ47_9AGAR</name>
<feature type="region of interest" description="Disordered" evidence="1">
    <location>
        <begin position="67"/>
        <end position="842"/>
    </location>
</feature>
<evidence type="ECO:0000313" key="3">
    <source>
        <dbReference type="Proteomes" id="UP001142393"/>
    </source>
</evidence>
<feature type="compositionally biased region" description="Low complexity" evidence="1">
    <location>
        <begin position="441"/>
        <end position="451"/>
    </location>
</feature>
<feature type="compositionally biased region" description="Polar residues" evidence="1">
    <location>
        <begin position="152"/>
        <end position="165"/>
    </location>
</feature>
<reference evidence="2 3" key="1">
    <citation type="journal article" date="2023" name="Proc. Natl. Acad. Sci. U.S.A.">
        <title>A global phylogenomic analysis of the shiitake genus Lentinula.</title>
        <authorList>
            <person name="Sierra-Patev S."/>
            <person name="Min B."/>
            <person name="Naranjo-Ortiz M."/>
            <person name="Looney B."/>
            <person name="Konkel Z."/>
            <person name="Slot J.C."/>
            <person name="Sakamoto Y."/>
            <person name="Steenwyk J.L."/>
            <person name="Rokas A."/>
            <person name="Carro J."/>
            <person name="Camarero S."/>
            <person name="Ferreira P."/>
            <person name="Molpeceres G."/>
            <person name="Ruiz-Duenas F.J."/>
            <person name="Serrano A."/>
            <person name="Henrissat B."/>
            <person name="Drula E."/>
            <person name="Hughes K.W."/>
            <person name="Mata J.L."/>
            <person name="Ishikawa N.K."/>
            <person name="Vargas-Isla R."/>
            <person name="Ushijima S."/>
            <person name="Smith C.A."/>
            <person name="Donoghue J."/>
            <person name="Ahrendt S."/>
            <person name="Andreopoulos W."/>
            <person name="He G."/>
            <person name="LaButti K."/>
            <person name="Lipzen A."/>
            <person name="Ng V."/>
            <person name="Riley R."/>
            <person name="Sandor L."/>
            <person name="Barry K."/>
            <person name="Martinez A.T."/>
            <person name="Xiao Y."/>
            <person name="Gibbons J.G."/>
            <person name="Terashima K."/>
            <person name="Grigoriev I.V."/>
            <person name="Hibbett D."/>
        </authorList>
    </citation>
    <scope>NUCLEOTIDE SEQUENCE [LARGE SCALE GENOMIC DNA]</scope>
    <source>
        <strain evidence="2 3">TFB7810</strain>
    </source>
</reference>
<feature type="compositionally biased region" description="Low complexity" evidence="1">
    <location>
        <begin position="531"/>
        <end position="541"/>
    </location>
</feature>
<feature type="compositionally biased region" description="Basic and acidic residues" evidence="1">
    <location>
        <begin position="930"/>
        <end position="939"/>
    </location>
</feature>
<dbReference type="Gene3D" id="2.60.40.3960">
    <property type="entry name" value="Velvet domain"/>
    <property type="match status" value="1"/>
</dbReference>
<feature type="compositionally biased region" description="Basic and acidic residues" evidence="1">
    <location>
        <begin position="166"/>
        <end position="178"/>
    </location>
</feature>
<feature type="compositionally biased region" description="Basic and acidic residues" evidence="1">
    <location>
        <begin position="268"/>
        <end position="286"/>
    </location>
</feature>
<feature type="compositionally biased region" description="Low complexity" evidence="1">
    <location>
        <begin position="338"/>
        <end position="361"/>
    </location>
</feature>
<feature type="compositionally biased region" description="Low complexity" evidence="1">
    <location>
        <begin position="709"/>
        <end position="739"/>
    </location>
</feature>
<gene>
    <name evidence="2" type="ORF">DFH05DRAFT_755178</name>
</gene>
<proteinExistence type="predicted"/>
<dbReference type="InterPro" id="IPR038491">
    <property type="entry name" value="Velvet_dom_sf"/>
</dbReference>
<dbReference type="Proteomes" id="UP001142393">
    <property type="component" value="Unassembled WGS sequence"/>
</dbReference>
<protein>
    <submittedName>
        <fullName evidence="2">Uncharacterized protein</fullName>
    </submittedName>
</protein>
<feature type="compositionally biased region" description="Low complexity" evidence="1">
    <location>
        <begin position="610"/>
        <end position="639"/>
    </location>
</feature>
<feature type="compositionally biased region" description="Pro residues" evidence="1">
    <location>
        <begin position="326"/>
        <end position="337"/>
    </location>
</feature>
<sequence>MEESTPLSCSLADQGIKIRIRKDIRVRKRPVTALLDPQPMSVRGNNANMSLGQNAFGVQSQYSSTPGVSTSHFSRSSTSTVPAQGFSDMGHNTHPPSQQHQHTYASFPLPHPPQISYQHQFHPLAPPQGSIPASGPLQPLPREAQPGWTDANVGSNGTGTVNIPESTHRNGGEGRRSESPPGTRSIATDEDDDDGRTDQGGPSDSVGSGDISEGSESAMRMDIDDALRGDGDDDQSDNDAERNEGRPTSSSGSRFILGRGRSGSTRESVTKDRDGEERRKGKDSPKLRSKPSSTSISNPTPSSIRREQKRARTDSYSQPQYHQPIAPAPWAPAPHPPLSAASSASNSASAASNPTAASNPSVIGSSGVPAPIIDPSLNGASIGGLPPGVRIPPPPGAIIAPGAPNNTIGVSRSGTATPTVPDSSGPNIGRIPPPPGATVESSTSTTTNGNSAPSGIAGAIVDASISDTSVQGSGSPGGGPNVSSSGSQHQHVPYEQPYAHQPPIPGPPVYGVQAQLTSLPPRHPGNPAQYPHPSQQQTTHHPLPPPPPHSHSHPGPTPYGAFRQPPMPTHPQYSYSAPPHASYNPGPPPPPTMPPPTPQGYAGYPAWGVSSSQHQQLVSQEQYQQPMTMQQLQYQQPGYGYPPPPPAQVRPYEYGQPLQPQPQAQHIYPPYAPAPYGYYDPAQQQPGAPVQQNPFQAGSYGGTVGTPSPGAIGAAPIVGAPPLLGPGQPGQQSTTPPNGTAGGGYADYGSSSYPSQPPPGPPRPGSPRAFQPPQSQQYGYPSQLPPPPPHHPQYSQHSQHHLGPPAPYPPPYGYMAYGNGNGNGNGGNGSLPNTPGVVGFSGNNGAVGPDMWGAGTAPSTGTPVSWDTAPLPSAYTGTTTAPSATYSNVGVQLGSSGDRIQLAPMRQPSSGNDASGMYPNIIQLRSSSRSSRDEGKERTAPGVANISTTGRERDRDRGRDRERDVGYSGRDRERERDDRMSHLDRDKERLGDSRDRDRDERGTKKNPLAIGNIIESGP</sequence>
<feature type="compositionally biased region" description="Low complexity" evidence="1">
    <location>
        <begin position="290"/>
        <end position="303"/>
    </location>
</feature>
<feature type="compositionally biased region" description="Low complexity" evidence="1">
    <location>
        <begin position="792"/>
        <end position="803"/>
    </location>
</feature>
<evidence type="ECO:0000256" key="1">
    <source>
        <dbReference type="SAM" id="MobiDB-lite"/>
    </source>
</evidence>